<evidence type="ECO:0000313" key="4">
    <source>
        <dbReference type="EMBL" id="CCH41472.1"/>
    </source>
</evidence>
<dbReference type="InParanoid" id="K0KH09"/>
<dbReference type="eggNOG" id="KOG4113">
    <property type="taxonomic scope" value="Eukaryota"/>
</dbReference>
<evidence type="ECO:0000256" key="1">
    <source>
        <dbReference type="ARBA" id="ARBA00022448"/>
    </source>
</evidence>
<evidence type="ECO:0000256" key="3">
    <source>
        <dbReference type="ARBA" id="ARBA00022927"/>
    </source>
</evidence>
<dbReference type="Pfam" id="PF04421">
    <property type="entry name" value="Mss4"/>
    <property type="match status" value="1"/>
</dbReference>
<accession>K0KH09</accession>
<dbReference type="GO" id="GO:0016020">
    <property type="term" value="C:membrane"/>
    <property type="evidence" value="ECO:0007669"/>
    <property type="project" value="TreeGrafter"/>
</dbReference>
<dbReference type="Gene3D" id="2.170.150.10">
    <property type="entry name" value="Metal Binding Protein, Guanine Nucleotide Exchange Factor, Chain A"/>
    <property type="match status" value="1"/>
</dbReference>
<sequence length="146" mass="17215">MSYHKYTPSTDLQKTIIRCPYTKCQARIIKPNDQKIHSLKTGYEWLKVDQETNSNEKEIDEKFLRIEDSWDFDNIGVSREIPSKVTEIKEGETEELDQIKVERFIICADCERGPLGFGKFDDDEQDKNVKNLKFYLHLNSCVYQDL</sequence>
<dbReference type="PANTHER" id="PTHR13276:SF0">
    <property type="entry name" value="GUANINE NUCLEOTIDE EXCHANGE FACTOR MSS4"/>
    <property type="match status" value="1"/>
</dbReference>
<dbReference type="PROSITE" id="PS51796">
    <property type="entry name" value="MSS4"/>
    <property type="match status" value="1"/>
</dbReference>
<name>K0KH09_WICCF</name>
<dbReference type="InterPro" id="IPR007515">
    <property type="entry name" value="Mss4"/>
</dbReference>
<dbReference type="EMBL" id="CAIF01000020">
    <property type="protein sequence ID" value="CCH41472.1"/>
    <property type="molecule type" value="Genomic_DNA"/>
</dbReference>
<dbReference type="GO" id="GO:0008270">
    <property type="term" value="F:zinc ion binding"/>
    <property type="evidence" value="ECO:0007669"/>
    <property type="project" value="TreeGrafter"/>
</dbReference>
<dbReference type="GO" id="GO:0005829">
    <property type="term" value="C:cytosol"/>
    <property type="evidence" value="ECO:0007669"/>
    <property type="project" value="TreeGrafter"/>
</dbReference>
<dbReference type="GO" id="GO:0007264">
    <property type="term" value="P:small GTPase-mediated signal transduction"/>
    <property type="evidence" value="ECO:0007669"/>
    <property type="project" value="InterPro"/>
</dbReference>
<proteinExistence type="predicted"/>
<organism evidence="4 5">
    <name type="scientific">Wickerhamomyces ciferrii (strain ATCC 14091 / BCRC 22168 / CBS 111 / JCM 3599 / NBRC 0793 / NRRL Y-1031 F-60-10)</name>
    <name type="common">Yeast</name>
    <name type="synonym">Pichia ciferrii</name>
    <dbReference type="NCBI Taxonomy" id="1206466"/>
    <lineage>
        <taxon>Eukaryota</taxon>
        <taxon>Fungi</taxon>
        <taxon>Dikarya</taxon>
        <taxon>Ascomycota</taxon>
        <taxon>Saccharomycotina</taxon>
        <taxon>Saccharomycetes</taxon>
        <taxon>Phaffomycetales</taxon>
        <taxon>Wickerhamomycetaceae</taxon>
        <taxon>Wickerhamomyces</taxon>
    </lineage>
</organism>
<dbReference type="GO" id="GO:0006892">
    <property type="term" value="P:post-Golgi vesicle-mediated transport"/>
    <property type="evidence" value="ECO:0007669"/>
    <property type="project" value="TreeGrafter"/>
</dbReference>
<reference evidence="4 5" key="1">
    <citation type="journal article" date="2012" name="Eukaryot. Cell">
        <title>Draft genome sequence of Wickerhamomyces ciferrii NRRL Y-1031 F-60-10.</title>
        <authorList>
            <person name="Schneider J."/>
            <person name="Andrea H."/>
            <person name="Blom J."/>
            <person name="Jaenicke S."/>
            <person name="Ruckert C."/>
            <person name="Schorsch C."/>
            <person name="Szczepanowski R."/>
            <person name="Farwick M."/>
            <person name="Goesmann A."/>
            <person name="Puhler A."/>
            <person name="Schaffer S."/>
            <person name="Tauch A."/>
            <person name="Kohler T."/>
            <person name="Brinkrolf K."/>
        </authorList>
    </citation>
    <scope>NUCLEOTIDE SEQUENCE [LARGE SCALE GENOMIC DNA]</scope>
    <source>
        <strain evidence="5">ATCC 14091 / BCRC 22168 / CBS 111 / JCM 3599 / NBRC 0793 / NRRL Y-1031 F-60-10</strain>
    </source>
</reference>
<dbReference type="PANTHER" id="PTHR13276">
    <property type="entry name" value="GUANINE NUCLEOTIDE EXCHANGE FACTOR MSS4"/>
    <property type="match status" value="1"/>
</dbReference>
<dbReference type="Proteomes" id="UP000009328">
    <property type="component" value="Unassembled WGS sequence"/>
</dbReference>
<protein>
    <recommendedName>
        <fullName evidence="6">Guanine nucleotide exchange factor MSS4</fullName>
    </recommendedName>
</protein>
<dbReference type="GO" id="GO:0015031">
    <property type="term" value="P:protein transport"/>
    <property type="evidence" value="ECO:0007669"/>
    <property type="project" value="UniProtKB-KW"/>
</dbReference>
<keyword evidence="5" id="KW-1185">Reference proteome</keyword>
<dbReference type="FunCoup" id="K0KH09">
    <property type="interactions" value="52"/>
</dbReference>
<evidence type="ECO:0000313" key="5">
    <source>
        <dbReference type="Proteomes" id="UP000009328"/>
    </source>
</evidence>
<dbReference type="InterPro" id="IPR011057">
    <property type="entry name" value="Mss4-like_sf"/>
</dbReference>
<gene>
    <name evidence="4" type="ORF">BN7_1013</name>
</gene>
<keyword evidence="3" id="KW-0653">Protein transport</keyword>
<dbReference type="AlphaFoldDB" id="K0KH09"/>
<dbReference type="InterPro" id="IPR011323">
    <property type="entry name" value="Mss4/transl-control_tumour"/>
</dbReference>
<dbReference type="STRING" id="1206466.K0KH09"/>
<keyword evidence="1" id="KW-0813">Transport</keyword>
<dbReference type="HOGENOM" id="CLU_124782_1_0_1"/>
<comment type="caution">
    <text evidence="4">The sequence shown here is derived from an EMBL/GenBank/DDBJ whole genome shotgun (WGS) entry which is preliminary data.</text>
</comment>
<dbReference type="GO" id="GO:0005085">
    <property type="term" value="F:guanyl-nucleotide exchange factor activity"/>
    <property type="evidence" value="ECO:0007669"/>
    <property type="project" value="UniProtKB-KW"/>
</dbReference>
<evidence type="ECO:0000256" key="2">
    <source>
        <dbReference type="ARBA" id="ARBA00022658"/>
    </source>
</evidence>
<dbReference type="SUPFAM" id="SSF51316">
    <property type="entry name" value="Mss4-like"/>
    <property type="match status" value="1"/>
</dbReference>
<keyword evidence="2" id="KW-0344">Guanine-nucleotide releasing factor</keyword>
<evidence type="ECO:0008006" key="6">
    <source>
        <dbReference type="Google" id="ProtNLM"/>
    </source>
</evidence>